<dbReference type="Pfam" id="PF20260">
    <property type="entry name" value="PUA_4"/>
    <property type="match status" value="1"/>
</dbReference>
<evidence type="ECO:0000256" key="11">
    <source>
        <dbReference type="ARBA" id="ARBA00047944"/>
    </source>
</evidence>
<evidence type="ECO:0000259" key="14">
    <source>
        <dbReference type="Pfam" id="PF20260"/>
    </source>
</evidence>
<evidence type="ECO:0000256" key="6">
    <source>
        <dbReference type="ARBA" id="ARBA00022552"/>
    </source>
</evidence>
<dbReference type="PIRSF" id="PIRSF015601">
    <property type="entry name" value="MTase_slr0722"/>
    <property type="match status" value="1"/>
</dbReference>
<dbReference type="Proteomes" id="UP000294593">
    <property type="component" value="Unassembled WGS sequence"/>
</dbReference>
<gene>
    <name evidence="15" type="ORF">EV672_107206</name>
</gene>
<evidence type="ECO:0000313" key="16">
    <source>
        <dbReference type="Proteomes" id="UP000294593"/>
    </source>
</evidence>
<proteinExistence type="inferred from homology"/>
<comment type="catalytic activity">
    <reaction evidence="11 12">
        <text>uridine(1498) in 16S rRNA + S-adenosyl-L-methionine = N(3)-methyluridine(1498) in 16S rRNA + S-adenosyl-L-homocysteine + H(+)</text>
        <dbReference type="Rhea" id="RHEA:42920"/>
        <dbReference type="Rhea" id="RHEA-COMP:10283"/>
        <dbReference type="Rhea" id="RHEA-COMP:10284"/>
        <dbReference type="ChEBI" id="CHEBI:15378"/>
        <dbReference type="ChEBI" id="CHEBI:57856"/>
        <dbReference type="ChEBI" id="CHEBI:59789"/>
        <dbReference type="ChEBI" id="CHEBI:65315"/>
        <dbReference type="ChEBI" id="CHEBI:74502"/>
        <dbReference type="EC" id="2.1.1.193"/>
    </reaction>
</comment>
<dbReference type="Pfam" id="PF04452">
    <property type="entry name" value="Methyltrans_RNA"/>
    <property type="match status" value="1"/>
</dbReference>
<keyword evidence="6 12" id="KW-0698">rRNA processing</keyword>
<evidence type="ECO:0000256" key="9">
    <source>
        <dbReference type="ARBA" id="ARBA00022691"/>
    </source>
</evidence>
<keyword evidence="16" id="KW-1185">Reference proteome</keyword>
<dbReference type="GO" id="GO:0005737">
    <property type="term" value="C:cytoplasm"/>
    <property type="evidence" value="ECO:0007669"/>
    <property type="project" value="UniProtKB-SubCell"/>
</dbReference>
<dbReference type="InterPro" id="IPR006700">
    <property type="entry name" value="RsmE"/>
</dbReference>
<sequence length="258" mass="27326">MDVVMGPRLHVALDRLSLDGQSFALDEGASRHIQVLRLQPGDGIRLFDGQGQEWGAEVTDMGRKVVQVRLGERVANDRELPVRVTLAVGMPANDRMDAVVEKATELGVGAIQPLVCARSVLRLDGERAAKKVAHWQAVAVSASEQCGRAVVPQVHAVQTLAGWLKQDSASPVATHRGVLSLRDAAPVRSWLTSQAAQASAGAGPNWCFLNGPEGGLAPEEESLALAQGWTAVSLGRRVLRADTAPLAVLSVMAALFEG</sequence>
<dbReference type="SUPFAM" id="SSF75217">
    <property type="entry name" value="alpha/beta knot"/>
    <property type="match status" value="1"/>
</dbReference>
<comment type="subcellular location">
    <subcellularLocation>
        <location evidence="1 12">Cytoplasm</location>
    </subcellularLocation>
</comment>
<comment type="similarity">
    <text evidence="2 12">Belongs to the RNA methyltransferase RsmE family.</text>
</comment>
<evidence type="ECO:0000256" key="12">
    <source>
        <dbReference type="PIRNR" id="PIRNR015601"/>
    </source>
</evidence>
<evidence type="ECO:0000256" key="7">
    <source>
        <dbReference type="ARBA" id="ARBA00022603"/>
    </source>
</evidence>
<dbReference type="PANTHER" id="PTHR30027:SF3">
    <property type="entry name" value="16S RRNA (URACIL(1498)-N(3))-METHYLTRANSFERASE"/>
    <property type="match status" value="1"/>
</dbReference>
<organism evidence="15 16">
    <name type="scientific">Aquabacterium commune</name>
    <dbReference type="NCBI Taxonomy" id="70586"/>
    <lineage>
        <taxon>Bacteria</taxon>
        <taxon>Pseudomonadati</taxon>
        <taxon>Pseudomonadota</taxon>
        <taxon>Betaproteobacteria</taxon>
        <taxon>Burkholderiales</taxon>
        <taxon>Aquabacterium</taxon>
    </lineage>
</organism>
<feature type="domain" description="Ribosomal RNA small subunit methyltransferase E PUA-like" evidence="14">
    <location>
        <begin position="25"/>
        <end position="70"/>
    </location>
</feature>
<dbReference type="InterPro" id="IPR015947">
    <property type="entry name" value="PUA-like_sf"/>
</dbReference>
<dbReference type="PANTHER" id="PTHR30027">
    <property type="entry name" value="RIBOSOMAL RNA SMALL SUBUNIT METHYLTRANSFERASE E"/>
    <property type="match status" value="1"/>
</dbReference>
<evidence type="ECO:0000313" key="15">
    <source>
        <dbReference type="EMBL" id="TDP81768.1"/>
    </source>
</evidence>
<dbReference type="SUPFAM" id="SSF88697">
    <property type="entry name" value="PUA domain-like"/>
    <property type="match status" value="1"/>
</dbReference>
<accession>A0A4V3CVA9</accession>
<dbReference type="CDD" id="cd18084">
    <property type="entry name" value="RsmE-like"/>
    <property type="match status" value="1"/>
</dbReference>
<feature type="domain" description="Ribosomal RNA small subunit methyltransferase E methyltransferase" evidence="13">
    <location>
        <begin position="79"/>
        <end position="252"/>
    </location>
</feature>
<dbReference type="NCBIfam" id="TIGR00046">
    <property type="entry name" value="RsmE family RNA methyltransferase"/>
    <property type="match status" value="1"/>
</dbReference>
<evidence type="ECO:0000256" key="10">
    <source>
        <dbReference type="ARBA" id="ARBA00025699"/>
    </source>
</evidence>
<dbReference type="EC" id="2.1.1.193" evidence="3 12"/>
<evidence type="ECO:0000256" key="5">
    <source>
        <dbReference type="ARBA" id="ARBA00022490"/>
    </source>
</evidence>
<keyword evidence="7 12" id="KW-0489">Methyltransferase</keyword>
<comment type="function">
    <text evidence="10 12">Specifically methylates the N3 position of the uracil ring of uridine 1498 (m3U1498) in 16S rRNA. Acts on the fully assembled 30S ribosomal subunit.</text>
</comment>
<keyword evidence="5 12" id="KW-0963">Cytoplasm</keyword>
<evidence type="ECO:0000256" key="2">
    <source>
        <dbReference type="ARBA" id="ARBA00005528"/>
    </source>
</evidence>
<evidence type="ECO:0000256" key="1">
    <source>
        <dbReference type="ARBA" id="ARBA00004496"/>
    </source>
</evidence>
<dbReference type="GO" id="GO:0070475">
    <property type="term" value="P:rRNA base methylation"/>
    <property type="evidence" value="ECO:0007669"/>
    <property type="project" value="TreeGrafter"/>
</dbReference>
<name>A0A4V3CVA9_9BURK</name>
<evidence type="ECO:0000259" key="13">
    <source>
        <dbReference type="Pfam" id="PF04452"/>
    </source>
</evidence>
<keyword evidence="8 12" id="KW-0808">Transferase</keyword>
<reference evidence="15 16" key="1">
    <citation type="submission" date="2019-03" db="EMBL/GenBank/DDBJ databases">
        <title>Genomic Encyclopedia of Type Strains, Phase IV (KMG-IV): sequencing the most valuable type-strain genomes for metagenomic binning, comparative biology and taxonomic classification.</title>
        <authorList>
            <person name="Goeker M."/>
        </authorList>
    </citation>
    <scope>NUCLEOTIDE SEQUENCE [LARGE SCALE GENOMIC DNA]</scope>
    <source>
        <strain evidence="15 16">DSM 11901</strain>
    </source>
</reference>
<dbReference type="InterPro" id="IPR029028">
    <property type="entry name" value="Alpha/beta_knot_MTases"/>
</dbReference>
<dbReference type="InterPro" id="IPR046886">
    <property type="entry name" value="RsmE_MTase_dom"/>
</dbReference>
<dbReference type="Gene3D" id="3.40.1280.10">
    <property type="match status" value="1"/>
</dbReference>
<protein>
    <recommendedName>
        <fullName evidence="4 12">Ribosomal RNA small subunit methyltransferase E</fullName>
        <ecNumber evidence="3 12">2.1.1.193</ecNumber>
    </recommendedName>
</protein>
<dbReference type="AlphaFoldDB" id="A0A4V3CVA9"/>
<evidence type="ECO:0000256" key="4">
    <source>
        <dbReference type="ARBA" id="ARBA00013673"/>
    </source>
</evidence>
<dbReference type="InterPro" id="IPR029026">
    <property type="entry name" value="tRNA_m1G_MTases_N"/>
</dbReference>
<dbReference type="NCBIfam" id="NF008692">
    <property type="entry name" value="PRK11713.1-5"/>
    <property type="match status" value="1"/>
</dbReference>
<evidence type="ECO:0000256" key="3">
    <source>
        <dbReference type="ARBA" id="ARBA00012328"/>
    </source>
</evidence>
<dbReference type="GO" id="GO:0070042">
    <property type="term" value="F:rRNA (uridine-N3-)-methyltransferase activity"/>
    <property type="evidence" value="ECO:0007669"/>
    <property type="project" value="TreeGrafter"/>
</dbReference>
<comment type="caution">
    <text evidence="15">The sequence shown here is derived from an EMBL/GenBank/DDBJ whole genome shotgun (WGS) entry which is preliminary data.</text>
</comment>
<keyword evidence="9 12" id="KW-0949">S-adenosyl-L-methionine</keyword>
<dbReference type="InterPro" id="IPR046887">
    <property type="entry name" value="RsmE_PUA-like"/>
</dbReference>
<dbReference type="EMBL" id="SNXW01000007">
    <property type="protein sequence ID" value="TDP81768.1"/>
    <property type="molecule type" value="Genomic_DNA"/>
</dbReference>
<evidence type="ECO:0000256" key="8">
    <source>
        <dbReference type="ARBA" id="ARBA00022679"/>
    </source>
</evidence>